<dbReference type="InterPro" id="IPR036397">
    <property type="entry name" value="RNaseH_sf"/>
</dbReference>
<comment type="caution">
    <text evidence="6">The sequence shown here is derived from an EMBL/GenBank/DDBJ whole genome shotgun (WGS) entry which is preliminary data.</text>
</comment>
<dbReference type="Proteomes" id="UP000835052">
    <property type="component" value="Unassembled WGS sequence"/>
</dbReference>
<keyword evidence="1" id="KW-0862">Zinc</keyword>
<dbReference type="Gene3D" id="3.30.420.10">
    <property type="entry name" value="Ribonuclease H-like superfamily/Ribonuclease H"/>
    <property type="match status" value="1"/>
</dbReference>
<evidence type="ECO:0000256" key="1">
    <source>
        <dbReference type="PROSITE-ProRule" id="PRU00047"/>
    </source>
</evidence>
<gene>
    <name evidence="6" type="ORF">CAUJ_LOCUS16155</name>
</gene>
<dbReference type="GO" id="GO:0019899">
    <property type="term" value="F:enzyme binding"/>
    <property type="evidence" value="ECO:0007669"/>
    <property type="project" value="UniProtKB-ARBA"/>
</dbReference>
<feature type="compositionally biased region" description="Basic and acidic residues" evidence="2">
    <location>
        <begin position="1"/>
        <end position="26"/>
    </location>
</feature>
<dbReference type="PROSITE" id="PS50158">
    <property type="entry name" value="ZF_CCHC"/>
    <property type="match status" value="1"/>
</dbReference>
<dbReference type="InterPro" id="IPR036875">
    <property type="entry name" value="Znf_CCHC_sf"/>
</dbReference>
<feature type="transmembrane region" description="Helical" evidence="3">
    <location>
        <begin position="953"/>
        <end position="973"/>
    </location>
</feature>
<evidence type="ECO:0000256" key="2">
    <source>
        <dbReference type="SAM" id="MobiDB-lite"/>
    </source>
</evidence>
<feature type="region of interest" description="Disordered" evidence="2">
    <location>
        <begin position="290"/>
        <end position="371"/>
    </location>
</feature>
<proteinExistence type="predicted"/>
<keyword evidence="7" id="KW-1185">Reference proteome</keyword>
<feature type="compositionally biased region" description="Polar residues" evidence="2">
    <location>
        <begin position="243"/>
        <end position="253"/>
    </location>
</feature>
<protein>
    <recommendedName>
        <fullName evidence="8">CCHC-type domain-containing protein</fullName>
    </recommendedName>
</protein>
<dbReference type="GO" id="GO:0015074">
    <property type="term" value="P:DNA integration"/>
    <property type="evidence" value="ECO:0007669"/>
    <property type="project" value="InterPro"/>
</dbReference>
<name>A0A8S1HUL8_9PELO</name>
<evidence type="ECO:0000313" key="7">
    <source>
        <dbReference type="Proteomes" id="UP000835052"/>
    </source>
</evidence>
<dbReference type="PROSITE" id="PS50994">
    <property type="entry name" value="INTEGRASE"/>
    <property type="match status" value="1"/>
</dbReference>
<dbReference type="SUPFAM" id="SSF53098">
    <property type="entry name" value="Ribonuclease H-like"/>
    <property type="match status" value="1"/>
</dbReference>
<dbReference type="PANTHER" id="PTHR37984:SF5">
    <property type="entry name" value="PROTEIN NYNRIN-LIKE"/>
    <property type="match status" value="1"/>
</dbReference>
<sequence length="980" mass="112615">MFEIVKNKLKEKSENLQEHQKERSNSDGEENFEEELDYIEEDDIEEQEELTERGEDGIKGAVEINVDCRNGWAEMPIEQEEYREFKAKYGGPNECLSEKDKITILYQKLRGELRRTLESLPEYIKDEGLEEVLQELQWHVGENKTSSTVDKMEAIFNLRQRNFSSVEETCQAVEKLIRQDQGDRKRCDEERAGALCMVMGDKWPTTEVTMIRSAMDGARPGEAYNEARRCAIHLEKTKEAQRRSTATWSATGNRRQEERATRSFSERERLRNEGACYRCGQQGHVIARCPRRSGYNTEDRSRRGDDRQTRDDRRNNYRSEGGAFNRTFGGFSGNQRNEQRRYNNFSNGQRFRDSSRAPPRGGRNPMGEPGVTRGVRLAQVVDTTGPVARRTTASPTEEVRCTSVNDARKFFSERGEVPGREMKTRSEENLMEFEQMWSGEQVGEILTHLEEVRGAALPRDVEGLKDVYWITMAKDVKSWTKECQGCFLANPHLRLTPPLKPIITSYPLQLVGVDIAEVGYNPRENGITERVIGTILRALKKRQGDPEAWDVALPLVVQAYNATPHEATGESPFFLMHGFDKGLPLELTQERPGVWLAENLEDYRTQVTEVDLLDFVKTSYGCERGAVSIDMDREPLWSFCQGGHTLADYVANAGDEGIRPVNNPRQLANCMTILANKAIDVRERWRSMEHMNDEITTIPILCESFARFAYGCERWKTVLKNLEMCENKLKGRQLWMVLKEAKRMGEPAARWRIPPKEPKRGTILYPVRYGSPKLFHHTWYELRNISSLEEIVRKVEAMRRDPVKPDLIVLLIDDSMTDLIAYGNKLLEKAAEWRQEGVTLVLAAGFPVEGRYRNVFRFGQELQREWTRETAWFPDNEEAQAVRQFGCGLAGGVRTQLQGGRVEVRQVTLLFEMLDRNLNEKELPRCDLKARQGERDTAEGGRKHAMTHYATRWRILGGLNWLAAAGSIVFFWLSQKSGMI</sequence>
<keyword evidence="3" id="KW-0472">Membrane</keyword>
<keyword evidence="3" id="KW-1133">Transmembrane helix</keyword>
<dbReference type="Gene3D" id="4.10.60.10">
    <property type="entry name" value="Zinc finger, CCHC-type"/>
    <property type="match status" value="1"/>
</dbReference>
<dbReference type="GO" id="GO:0008270">
    <property type="term" value="F:zinc ion binding"/>
    <property type="evidence" value="ECO:0007669"/>
    <property type="project" value="UniProtKB-KW"/>
</dbReference>
<dbReference type="SUPFAM" id="SSF57756">
    <property type="entry name" value="Retrovirus zinc finger-like domains"/>
    <property type="match status" value="1"/>
</dbReference>
<evidence type="ECO:0000259" key="4">
    <source>
        <dbReference type="PROSITE" id="PS50158"/>
    </source>
</evidence>
<feature type="domain" description="CCHC-type" evidence="4">
    <location>
        <begin position="276"/>
        <end position="291"/>
    </location>
</feature>
<dbReference type="PANTHER" id="PTHR37984">
    <property type="entry name" value="PROTEIN CBG26694"/>
    <property type="match status" value="1"/>
</dbReference>
<feature type="region of interest" description="Disordered" evidence="2">
    <location>
        <begin position="235"/>
        <end position="267"/>
    </location>
</feature>
<keyword evidence="1" id="KW-0479">Metal-binding</keyword>
<feature type="compositionally biased region" description="Basic and acidic residues" evidence="2">
    <location>
        <begin position="254"/>
        <end position="267"/>
    </location>
</feature>
<dbReference type="OrthoDB" id="5839379at2759"/>
<dbReference type="InterPro" id="IPR050951">
    <property type="entry name" value="Retrovirus_Pol_polyprotein"/>
</dbReference>
<accession>A0A8S1HUL8</accession>
<dbReference type="EMBL" id="CAJGYM010000274">
    <property type="protein sequence ID" value="CAD6200258.1"/>
    <property type="molecule type" value="Genomic_DNA"/>
</dbReference>
<dbReference type="SMART" id="SM00343">
    <property type="entry name" value="ZnF_C2HC"/>
    <property type="match status" value="1"/>
</dbReference>
<feature type="domain" description="Integrase catalytic" evidence="5">
    <location>
        <begin position="520"/>
        <end position="580"/>
    </location>
</feature>
<reference evidence="6" key="1">
    <citation type="submission" date="2020-10" db="EMBL/GenBank/DDBJ databases">
        <authorList>
            <person name="Kikuchi T."/>
        </authorList>
    </citation>
    <scope>NUCLEOTIDE SEQUENCE</scope>
    <source>
        <strain evidence="6">NKZ352</strain>
    </source>
</reference>
<keyword evidence="1" id="KW-0863">Zinc-finger</keyword>
<keyword evidence="3" id="KW-0812">Transmembrane</keyword>
<feature type="region of interest" description="Disordered" evidence="2">
    <location>
        <begin position="1"/>
        <end position="56"/>
    </location>
</feature>
<evidence type="ECO:0000313" key="6">
    <source>
        <dbReference type="EMBL" id="CAD6200258.1"/>
    </source>
</evidence>
<dbReference type="GO" id="GO:0005737">
    <property type="term" value="C:cytoplasm"/>
    <property type="evidence" value="ECO:0007669"/>
    <property type="project" value="UniProtKB-ARBA"/>
</dbReference>
<evidence type="ECO:0000256" key="3">
    <source>
        <dbReference type="SAM" id="Phobius"/>
    </source>
</evidence>
<evidence type="ECO:0000259" key="5">
    <source>
        <dbReference type="PROSITE" id="PS50994"/>
    </source>
</evidence>
<dbReference type="AlphaFoldDB" id="A0A8S1HUL8"/>
<evidence type="ECO:0008006" key="8">
    <source>
        <dbReference type="Google" id="ProtNLM"/>
    </source>
</evidence>
<organism evidence="6 7">
    <name type="scientific">Caenorhabditis auriculariae</name>
    <dbReference type="NCBI Taxonomy" id="2777116"/>
    <lineage>
        <taxon>Eukaryota</taxon>
        <taxon>Metazoa</taxon>
        <taxon>Ecdysozoa</taxon>
        <taxon>Nematoda</taxon>
        <taxon>Chromadorea</taxon>
        <taxon>Rhabditida</taxon>
        <taxon>Rhabditina</taxon>
        <taxon>Rhabditomorpha</taxon>
        <taxon>Rhabditoidea</taxon>
        <taxon>Rhabditidae</taxon>
        <taxon>Peloderinae</taxon>
        <taxon>Caenorhabditis</taxon>
    </lineage>
</organism>
<feature type="compositionally biased region" description="Acidic residues" evidence="2">
    <location>
        <begin position="27"/>
        <end position="49"/>
    </location>
</feature>
<dbReference type="InterPro" id="IPR012337">
    <property type="entry name" value="RNaseH-like_sf"/>
</dbReference>
<dbReference type="GO" id="GO:0003676">
    <property type="term" value="F:nucleic acid binding"/>
    <property type="evidence" value="ECO:0007669"/>
    <property type="project" value="InterPro"/>
</dbReference>
<dbReference type="InterPro" id="IPR001584">
    <property type="entry name" value="Integrase_cat-core"/>
</dbReference>
<dbReference type="InterPro" id="IPR001878">
    <property type="entry name" value="Znf_CCHC"/>
</dbReference>
<feature type="compositionally biased region" description="Basic and acidic residues" evidence="2">
    <location>
        <begin position="297"/>
        <end position="317"/>
    </location>
</feature>